<dbReference type="EMBL" id="JALJOR010000011">
    <property type="protein sequence ID" value="KAK9808881.1"/>
    <property type="molecule type" value="Genomic_DNA"/>
</dbReference>
<comment type="similarity">
    <text evidence="1 3">Belongs to the CMC family.</text>
</comment>
<dbReference type="PANTHER" id="PTHR22977:SF5">
    <property type="entry name" value="COX ASSEMBLY MITOCHONDRIAL PROTEIN HOMOLOG"/>
    <property type="match status" value="1"/>
</dbReference>
<dbReference type="Pfam" id="PF08583">
    <property type="entry name" value="Cmc1"/>
    <property type="match status" value="1"/>
</dbReference>
<dbReference type="Proteomes" id="UP001489004">
    <property type="component" value="Unassembled WGS sequence"/>
</dbReference>
<organism evidence="4 5">
    <name type="scientific">[Myrmecia] bisecta</name>
    <dbReference type="NCBI Taxonomy" id="41462"/>
    <lineage>
        <taxon>Eukaryota</taxon>
        <taxon>Viridiplantae</taxon>
        <taxon>Chlorophyta</taxon>
        <taxon>core chlorophytes</taxon>
        <taxon>Trebouxiophyceae</taxon>
        <taxon>Trebouxiales</taxon>
        <taxon>Trebouxiaceae</taxon>
        <taxon>Myrmecia</taxon>
    </lineage>
</organism>
<evidence type="ECO:0000313" key="4">
    <source>
        <dbReference type="EMBL" id="KAK9808881.1"/>
    </source>
</evidence>
<proteinExistence type="inferred from homology"/>
<gene>
    <name evidence="4" type="ORF">WJX72_005664</name>
</gene>
<reference evidence="4 5" key="1">
    <citation type="journal article" date="2024" name="Nat. Commun.">
        <title>Phylogenomics reveals the evolutionary origins of lichenization in chlorophyte algae.</title>
        <authorList>
            <person name="Puginier C."/>
            <person name="Libourel C."/>
            <person name="Otte J."/>
            <person name="Skaloud P."/>
            <person name="Haon M."/>
            <person name="Grisel S."/>
            <person name="Petersen M."/>
            <person name="Berrin J.G."/>
            <person name="Delaux P.M."/>
            <person name="Dal Grande F."/>
            <person name="Keller J."/>
        </authorList>
    </citation>
    <scope>NUCLEOTIDE SEQUENCE [LARGE SCALE GENOMIC DNA]</scope>
    <source>
        <strain evidence="4 5">SAG 2043</strain>
    </source>
</reference>
<comment type="subcellular location">
    <subcellularLocation>
        <location evidence="3">Mitochondrion</location>
    </subcellularLocation>
</comment>
<evidence type="ECO:0000313" key="5">
    <source>
        <dbReference type="Proteomes" id="UP001489004"/>
    </source>
</evidence>
<accession>A0AAW1PHI7</accession>
<protein>
    <recommendedName>
        <fullName evidence="3">COX assembly mitochondrial protein</fullName>
    </recommendedName>
</protein>
<evidence type="ECO:0000256" key="2">
    <source>
        <dbReference type="ARBA" id="ARBA00023157"/>
    </source>
</evidence>
<dbReference type="AlphaFoldDB" id="A0AAW1PHI7"/>
<dbReference type="InterPro" id="IPR013892">
    <property type="entry name" value="Cyt_c_biogenesis_Cmc1-like"/>
</dbReference>
<keyword evidence="2" id="KW-1015">Disulfide bond</keyword>
<name>A0AAW1PHI7_9CHLO</name>
<keyword evidence="5" id="KW-1185">Reference proteome</keyword>
<dbReference type="GO" id="GO:0005739">
    <property type="term" value="C:mitochondrion"/>
    <property type="evidence" value="ECO:0007669"/>
    <property type="project" value="UniProtKB-SubCell"/>
</dbReference>
<evidence type="ECO:0000256" key="3">
    <source>
        <dbReference type="RuleBase" id="RU364104"/>
    </source>
</evidence>
<dbReference type="PANTHER" id="PTHR22977">
    <property type="entry name" value="COX ASSEMBLY MITOCHONDRIAL PROTEIN"/>
    <property type="match status" value="1"/>
</dbReference>
<keyword evidence="3" id="KW-0496">Mitochondrion</keyword>
<comment type="caution">
    <text evidence="4">The sequence shown here is derived from an EMBL/GenBank/DDBJ whole genome shotgun (WGS) entry which is preliminary data.</text>
</comment>
<sequence length="95" mass="10918">MKQPEQQLSRKVEEALLYKLKQHAMKSCAHYAKAYAECCSGRVMSMVWACRGELADLNGCLHKHTKDEVLSEVKRRWMEAGQPEVPDWEGLLRGL</sequence>
<evidence type="ECO:0000256" key="1">
    <source>
        <dbReference type="ARBA" id="ARBA00007347"/>
    </source>
</evidence>